<dbReference type="InterPro" id="IPR011057">
    <property type="entry name" value="Mss4-like_sf"/>
</dbReference>
<reference evidence="5" key="1">
    <citation type="submission" date="2024-06" db="EMBL/GenBank/DDBJ databases">
        <title>Caulobacter inopinatus, sp. nov.</title>
        <authorList>
            <person name="Donachie S.P."/>
        </authorList>
    </citation>
    <scope>NUCLEOTIDE SEQUENCE</scope>
    <source>
        <strain evidence="5">73W</strain>
    </source>
</reference>
<dbReference type="GO" id="GO:0016846">
    <property type="term" value="F:carbon-sulfur lyase activity"/>
    <property type="evidence" value="ECO:0007669"/>
    <property type="project" value="InterPro"/>
</dbReference>
<dbReference type="InterPro" id="IPR006913">
    <property type="entry name" value="CENP-V/GFA"/>
</dbReference>
<name>A0AB39KT66_9CAUL</name>
<accession>A0AB39KT66</accession>
<organism evidence="5">
    <name type="scientific">Caulobacter sp. 73W</name>
    <dbReference type="NCBI Taxonomy" id="3161137"/>
    <lineage>
        <taxon>Bacteria</taxon>
        <taxon>Pseudomonadati</taxon>
        <taxon>Pseudomonadota</taxon>
        <taxon>Alphaproteobacteria</taxon>
        <taxon>Caulobacterales</taxon>
        <taxon>Caulobacteraceae</taxon>
        <taxon>Caulobacter</taxon>
    </lineage>
</organism>
<keyword evidence="2" id="KW-0479">Metal-binding</keyword>
<gene>
    <name evidence="5" type="ORF">ABOZ73_18945</name>
</gene>
<dbReference type="PROSITE" id="PS51891">
    <property type="entry name" value="CENP_V_GFA"/>
    <property type="match status" value="1"/>
</dbReference>
<proteinExistence type="inferred from homology"/>
<evidence type="ECO:0000259" key="4">
    <source>
        <dbReference type="PROSITE" id="PS51891"/>
    </source>
</evidence>
<dbReference type="RefSeq" id="WP_369059647.1">
    <property type="nucleotide sequence ID" value="NZ_CP158375.1"/>
</dbReference>
<feature type="domain" description="CENP-V/GFA" evidence="4">
    <location>
        <begin position="7"/>
        <end position="119"/>
    </location>
</feature>
<dbReference type="SUPFAM" id="SSF51316">
    <property type="entry name" value="Mss4-like"/>
    <property type="match status" value="1"/>
</dbReference>
<evidence type="ECO:0000256" key="2">
    <source>
        <dbReference type="ARBA" id="ARBA00022723"/>
    </source>
</evidence>
<dbReference type="InterPro" id="IPR052355">
    <property type="entry name" value="CENP-V-like"/>
</dbReference>
<sequence>MSGMQTFEGGCQCGAVRYKATASLDEVIECNCSRCGKLGTILTFTTPDNFELLKGDDAQTTYTFNSKTIDHLFCATCGVESFARGRTSDGKSMIALNVRCFDGVEAKDLTPTLVDGKSV</sequence>
<dbReference type="GO" id="GO:0046872">
    <property type="term" value="F:metal ion binding"/>
    <property type="evidence" value="ECO:0007669"/>
    <property type="project" value="UniProtKB-KW"/>
</dbReference>
<comment type="similarity">
    <text evidence="1">Belongs to the Gfa family.</text>
</comment>
<evidence type="ECO:0000313" key="5">
    <source>
        <dbReference type="EMBL" id="XDO96810.1"/>
    </source>
</evidence>
<dbReference type="AlphaFoldDB" id="A0AB39KT66"/>
<evidence type="ECO:0000256" key="1">
    <source>
        <dbReference type="ARBA" id="ARBA00005495"/>
    </source>
</evidence>
<dbReference type="Gene3D" id="2.170.150.70">
    <property type="match status" value="1"/>
</dbReference>
<dbReference type="PANTHER" id="PTHR28620:SF1">
    <property type="entry name" value="CENP-V_GFA DOMAIN-CONTAINING PROTEIN"/>
    <property type="match status" value="1"/>
</dbReference>
<evidence type="ECO:0000256" key="3">
    <source>
        <dbReference type="ARBA" id="ARBA00022833"/>
    </source>
</evidence>
<dbReference type="EMBL" id="CP158375">
    <property type="protein sequence ID" value="XDO96810.1"/>
    <property type="molecule type" value="Genomic_DNA"/>
</dbReference>
<keyword evidence="3" id="KW-0862">Zinc</keyword>
<dbReference type="PANTHER" id="PTHR28620">
    <property type="entry name" value="CENTROMERE PROTEIN V"/>
    <property type="match status" value="1"/>
</dbReference>
<protein>
    <submittedName>
        <fullName evidence="5">GFA family protein</fullName>
    </submittedName>
</protein>
<dbReference type="Pfam" id="PF04828">
    <property type="entry name" value="GFA"/>
    <property type="match status" value="1"/>
</dbReference>